<sequence>MQAHLSGQFLPRHPFTTPRTFFATIPNIHDGTTNSSYSSIPEQLTSFIIITSTSIILVSDTTNSSARFHCLD</sequence>
<reference evidence="1" key="1">
    <citation type="submission" date="2013-08" db="EMBL/GenBank/DDBJ databases">
        <title>Gene expansion shapes genome architecture in the human pathogen Lichtheimia corymbifera: an evolutionary genomics analysis in the ancient terrestrial Mucorales (Mucoromycotina).</title>
        <authorList>
            <person name="Schwartze V.U."/>
            <person name="Winter S."/>
            <person name="Shelest E."/>
            <person name="Marcet-Houben M."/>
            <person name="Horn F."/>
            <person name="Wehner S."/>
            <person name="Hoffmann K."/>
            <person name="Riege K."/>
            <person name="Sammeth M."/>
            <person name="Nowrousian M."/>
            <person name="Valiante V."/>
            <person name="Linde J."/>
            <person name="Jacobsen I.D."/>
            <person name="Marz M."/>
            <person name="Brakhage A.A."/>
            <person name="Gabaldon T."/>
            <person name="Bocker S."/>
            <person name="Voigt K."/>
        </authorList>
    </citation>
    <scope>NUCLEOTIDE SEQUENCE [LARGE SCALE GENOMIC DNA]</scope>
    <source>
        <strain evidence="1">FSU 9682</strain>
    </source>
</reference>
<dbReference type="Proteomes" id="UP000027586">
    <property type="component" value="Unassembled WGS sequence"/>
</dbReference>
<comment type="caution">
    <text evidence="1">The sequence shown here is derived from an EMBL/GenBank/DDBJ whole genome shotgun (WGS) entry which is preliminary data.</text>
</comment>
<dbReference type="AlphaFoldDB" id="A0A068SF89"/>
<proteinExistence type="predicted"/>
<evidence type="ECO:0000313" key="2">
    <source>
        <dbReference type="Proteomes" id="UP000027586"/>
    </source>
</evidence>
<dbReference type="VEuPathDB" id="FungiDB:LCOR_11729.1"/>
<keyword evidence="2" id="KW-1185">Reference proteome</keyword>
<protein>
    <submittedName>
        <fullName evidence="1">Uncharacterized protein</fullName>
    </submittedName>
</protein>
<accession>A0A068SF89</accession>
<gene>
    <name evidence="1" type="ORF">LCOR_11729.1</name>
</gene>
<dbReference type="EMBL" id="CBTN010000118">
    <property type="protein sequence ID" value="CDH60954.1"/>
    <property type="molecule type" value="Genomic_DNA"/>
</dbReference>
<evidence type="ECO:0000313" key="1">
    <source>
        <dbReference type="EMBL" id="CDH60954.1"/>
    </source>
</evidence>
<organism evidence="1 2">
    <name type="scientific">Lichtheimia corymbifera JMRC:FSU:9682</name>
    <dbReference type="NCBI Taxonomy" id="1263082"/>
    <lineage>
        <taxon>Eukaryota</taxon>
        <taxon>Fungi</taxon>
        <taxon>Fungi incertae sedis</taxon>
        <taxon>Mucoromycota</taxon>
        <taxon>Mucoromycotina</taxon>
        <taxon>Mucoromycetes</taxon>
        <taxon>Mucorales</taxon>
        <taxon>Lichtheimiaceae</taxon>
        <taxon>Lichtheimia</taxon>
    </lineage>
</organism>
<name>A0A068SF89_9FUNG</name>